<dbReference type="EMBL" id="CADCXU010022973">
    <property type="protein sequence ID" value="CAB0010306.1"/>
    <property type="molecule type" value="Genomic_DNA"/>
</dbReference>
<reference evidence="1 2" key="1">
    <citation type="submission" date="2020-02" db="EMBL/GenBank/DDBJ databases">
        <authorList>
            <person name="Ferguson B K."/>
        </authorList>
    </citation>
    <scope>NUCLEOTIDE SEQUENCE [LARGE SCALE GENOMIC DNA]</scope>
</reference>
<evidence type="ECO:0000313" key="1">
    <source>
        <dbReference type="EMBL" id="CAB0010306.1"/>
    </source>
</evidence>
<keyword evidence="2" id="KW-1185">Reference proteome</keyword>
<dbReference type="Proteomes" id="UP000479000">
    <property type="component" value="Unassembled WGS sequence"/>
</dbReference>
<accession>A0A6H5GZW6</accession>
<proteinExistence type="predicted"/>
<evidence type="ECO:0000313" key="2">
    <source>
        <dbReference type="Proteomes" id="UP000479000"/>
    </source>
</evidence>
<name>A0A6H5GZW6_9HEMI</name>
<protein>
    <submittedName>
        <fullName evidence="1">Uncharacterized protein</fullName>
    </submittedName>
</protein>
<gene>
    <name evidence="1" type="ORF">NTEN_LOCUS15351</name>
</gene>
<organism evidence="1 2">
    <name type="scientific">Nesidiocoris tenuis</name>
    <dbReference type="NCBI Taxonomy" id="355587"/>
    <lineage>
        <taxon>Eukaryota</taxon>
        <taxon>Metazoa</taxon>
        <taxon>Ecdysozoa</taxon>
        <taxon>Arthropoda</taxon>
        <taxon>Hexapoda</taxon>
        <taxon>Insecta</taxon>
        <taxon>Pterygota</taxon>
        <taxon>Neoptera</taxon>
        <taxon>Paraneoptera</taxon>
        <taxon>Hemiptera</taxon>
        <taxon>Heteroptera</taxon>
        <taxon>Panheteroptera</taxon>
        <taxon>Cimicomorpha</taxon>
        <taxon>Miridae</taxon>
        <taxon>Dicyphina</taxon>
        <taxon>Nesidiocoris</taxon>
    </lineage>
</organism>
<dbReference type="AlphaFoldDB" id="A0A6H5GZW6"/>
<sequence length="181" mass="21758">ISNNVSAEIIIIVPTESDPDRRRREYPRQKNIKISFVSCNRAFKSIPKFIRKLKTDQNFGRTRTRCFEFFGYKREQSTGHVRERLAQRFGCCVEQQEPPRFSWRRGSELLEETESKSAVKLEVKVYIYKRRRICAGVRRKRQDNPDWPSMLPIRVFLRMQENFHSKRQSRRKTQEMTLLKG</sequence>
<feature type="non-terminal residue" evidence="1">
    <location>
        <position position="1"/>
    </location>
</feature>